<name>A0A948W7K0_UNCEI</name>
<dbReference type="PROSITE" id="PS51257">
    <property type="entry name" value="PROKAR_LIPOPROTEIN"/>
    <property type="match status" value="1"/>
</dbReference>
<reference evidence="1" key="1">
    <citation type="submission" date="2021-05" db="EMBL/GenBank/DDBJ databases">
        <title>Energy efficiency and biological interactions define the core microbiome of deep oligotrophic groundwater.</title>
        <authorList>
            <person name="Mehrshad M."/>
            <person name="Lopez-Fernandez M."/>
            <person name="Bell E."/>
            <person name="Bernier-Latmani R."/>
            <person name="Bertilsson S."/>
            <person name="Dopson M."/>
        </authorList>
    </citation>
    <scope>NUCLEOTIDE SEQUENCE</scope>
    <source>
        <strain evidence="1">Modern_marine.mb.64</strain>
    </source>
</reference>
<gene>
    <name evidence="1" type="ORF">KJ970_17320</name>
</gene>
<proteinExistence type="predicted"/>
<protein>
    <submittedName>
        <fullName evidence="1">Uncharacterized protein</fullName>
    </submittedName>
</protein>
<comment type="caution">
    <text evidence="1">The sequence shown here is derived from an EMBL/GenBank/DDBJ whole genome shotgun (WGS) entry which is preliminary data.</text>
</comment>
<accession>A0A948W7K0</accession>
<dbReference type="AlphaFoldDB" id="A0A948W7K0"/>
<organism evidence="1 2">
    <name type="scientific">Eiseniibacteriota bacterium</name>
    <dbReference type="NCBI Taxonomy" id="2212470"/>
    <lineage>
        <taxon>Bacteria</taxon>
        <taxon>Candidatus Eiseniibacteriota</taxon>
    </lineage>
</organism>
<evidence type="ECO:0000313" key="1">
    <source>
        <dbReference type="EMBL" id="MBU2692679.1"/>
    </source>
</evidence>
<dbReference type="Proteomes" id="UP000777784">
    <property type="component" value="Unassembled WGS sequence"/>
</dbReference>
<dbReference type="EMBL" id="JAHJDP010000099">
    <property type="protein sequence ID" value="MBU2692679.1"/>
    <property type="molecule type" value="Genomic_DNA"/>
</dbReference>
<feature type="non-terminal residue" evidence="1">
    <location>
        <position position="85"/>
    </location>
</feature>
<sequence length="85" mass="8852">MKLRFAILSLAMIICISSIFFFSCGREKLSDPDNPSGSSFTIGTITPLDVNLAPGGEIADPISGGTFLFPEGGSGLLEVAEITKA</sequence>
<evidence type="ECO:0000313" key="2">
    <source>
        <dbReference type="Proteomes" id="UP000777784"/>
    </source>
</evidence>